<dbReference type="Proteomes" id="UP001501196">
    <property type="component" value="Unassembled WGS sequence"/>
</dbReference>
<accession>A0ABP5G034</accession>
<feature type="region of interest" description="Disordered" evidence="1">
    <location>
        <begin position="42"/>
        <end position="71"/>
    </location>
</feature>
<dbReference type="RefSeq" id="WP_344372784.1">
    <property type="nucleotide sequence ID" value="NZ_BAAAPW010000002.1"/>
</dbReference>
<name>A0ABP5G034_9MICO</name>
<reference evidence="3" key="1">
    <citation type="journal article" date="2019" name="Int. J. Syst. Evol. Microbiol.">
        <title>The Global Catalogue of Microorganisms (GCM) 10K type strain sequencing project: providing services to taxonomists for standard genome sequencing and annotation.</title>
        <authorList>
            <consortium name="The Broad Institute Genomics Platform"/>
            <consortium name="The Broad Institute Genome Sequencing Center for Infectious Disease"/>
            <person name="Wu L."/>
            <person name="Ma J."/>
        </authorList>
    </citation>
    <scope>NUCLEOTIDE SEQUENCE [LARGE SCALE GENOMIC DNA]</scope>
    <source>
        <strain evidence="3">JCM 15672</strain>
    </source>
</reference>
<evidence type="ECO:0000313" key="3">
    <source>
        <dbReference type="Proteomes" id="UP001501196"/>
    </source>
</evidence>
<protein>
    <submittedName>
        <fullName evidence="2">Uncharacterized protein</fullName>
    </submittedName>
</protein>
<gene>
    <name evidence="2" type="ORF">GCM10009819_20500</name>
</gene>
<proteinExistence type="predicted"/>
<evidence type="ECO:0000256" key="1">
    <source>
        <dbReference type="SAM" id="MobiDB-lite"/>
    </source>
</evidence>
<evidence type="ECO:0000313" key="2">
    <source>
        <dbReference type="EMBL" id="GAA2035876.1"/>
    </source>
</evidence>
<dbReference type="EMBL" id="BAAAPW010000002">
    <property type="protein sequence ID" value="GAA2035876.1"/>
    <property type="molecule type" value="Genomic_DNA"/>
</dbReference>
<sequence>MPRGSTDEAFLIVDIVVETLLPDAHAYIRSLQQQLAEALGLGGATTPRTSERGAVSRRATRDGPAVRIRPR</sequence>
<keyword evidence="3" id="KW-1185">Reference proteome</keyword>
<organism evidence="2 3">
    <name type="scientific">Agromyces tropicus</name>
    <dbReference type="NCBI Taxonomy" id="555371"/>
    <lineage>
        <taxon>Bacteria</taxon>
        <taxon>Bacillati</taxon>
        <taxon>Actinomycetota</taxon>
        <taxon>Actinomycetes</taxon>
        <taxon>Micrococcales</taxon>
        <taxon>Microbacteriaceae</taxon>
        <taxon>Agromyces</taxon>
    </lineage>
</organism>
<comment type="caution">
    <text evidence="2">The sequence shown here is derived from an EMBL/GenBank/DDBJ whole genome shotgun (WGS) entry which is preliminary data.</text>
</comment>